<feature type="compositionally biased region" description="Low complexity" evidence="4">
    <location>
        <begin position="305"/>
        <end position="326"/>
    </location>
</feature>
<dbReference type="FunFam" id="1.10.238.230:FF:000001">
    <property type="entry name" value="Serine/threonine-protein phosphatase 2A regulatory subunit B'' subunit beta"/>
    <property type="match status" value="1"/>
</dbReference>
<keyword evidence="1" id="KW-0479">Metal-binding</keyword>
<dbReference type="GO" id="GO:0019888">
    <property type="term" value="F:protein phosphatase regulator activity"/>
    <property type="evidence" value="ECO:0007669"/>
    <property type="project" value="TreeGrafter"/>
</dbReference>
<keyword evidence="2" id="KW-0106">Calcium</keyword>
<dbReference type="InterPro" id="IPR018247">
    <property type="entry name" value="EF_Hand_1_Ca_BS"/>
</dbReference>
<dbReference type="GO" id="GO:0000159">
    <property type="term" value="C:protein phosphatase type 2A complex"/>
    <property type="evidence" value="ECO:0007669"/>
    <property type="project" value="TreeGrafter"/>
</dbReference>
<dbReference type="SUPFAM" id="SSF47473">
    <property type="entry name" value="EF-hand"/>
    <property type="match status" value="2"/>
</dbReference>
<protein>
    <recommendedName>
        <fullName evidence="5">EF-hand domain-containing protein</fullName>
    </recommendedName>
</protein>
<feature type="compositionally biased region" description="Low complexity" evidence="4">
    <location>
        <begin position="569"/>
        <end position="580"/>
    </location>
</feature>
<dbReference type="FunFam" id="1.10.238.10:FF:000628">
    <property type="entry name" value="Serine/threonine-protein phosphatase 2A regulatory subunit B'' subunit beta"/>
    <property type="match status" value="1"/>
</dbReference>
<feature type="compositionally biased region" description="Low complexity" evidence="4">
    <location>
        <begin position="267"/>
        <end position="296"/>
    </location>
</feature>
<feature type="domain" description="EF-hand" evidence="5">
    <location>
        <begin position="1026"/>
        <end position="1061"/>
    </location>
</feature>
<feature type="compositionally biased region" description="Polar residues" evidence="4">
    <location>
        <begin position="179"/>
        <end position="215"/>
    </location>
</feature>
<dbReference type="OMA" id="MLDMIMP"/>
<dbReference type="CDD" id="cd21504">
    <property type="entry name" value="PPP2R3A_B-like"/>
    <property type="match status" value="1"/>
</dbReference>
<dbReference type="Gene3D" id="1.10.238.10">
    <property type="entry name" value="EF-hand"/>
    <property type="match status" value="1"/>
</dbReference>
<sequence length="1223" mass="134261">MAGRGPPYSQRNNYGGGNHTGGSNHSGNRGGGGGDLYQQLIDNNDLVRELDDIEAISQQISQHAEVLYQNWKQNTTPRLGSAAQTRGSTSSLGNNGPYGTEGSRFTSNSNPNFSRSNSSPSNSLHPTRSIAIENSGERSGSTPSYSNHNGGPVHSAYNPYRDSTSHTNTLPTRLHHQIAQAQQQSTGTPYSVGSTDFSSRSSTLPNRGSSGGRSITQIKSDFDIDTPHSGTSGAAANGNLKDLVNSFVSTDRAKQAARNTISSTITNMRNNGNGNGLRSPSPSSSTSSFGSRGMSPLKSPMLAISSVSSPTGPLSPTSSITSSYESQRGSTPRYMPTNDIHTQLTPMFGGGGGGSGSQYMSQSRDTLDRPALRLQPPSSGWNSMPISSSSTSSSGRVISIPVQHLTATASTPSGLQSPKVLQTISSNSAPAFPRRSSNRNSLEFDMPLPSLHAANVERMKLRFEEAKQRMNLMHQRAMESGLLANKEGAGVGGNIRGSGGGSSSPGFNSVKNAFERIADVGDPEIFMDLDDGSNLILDQLRRRSARREIPSAPHPELTPQQKQHIMERSSQGPNSTSSFGSSGFPFRRFLGGGSVAERVLIFERCPVFQTSDSKDDGFKTIPIENRIDPAGLHRKSAPELSFINSGPTPPLSGTSPPQSQIASPVPSFRSSSLSSPSVPTTSPQIRNHAREVPVAKGSPVITPVLSKSPPSANPVLSPIQPTFTTTVLGSRSITPPKVITPPPPLGRPRSLVIEGTAASKGRSLPKFHFPFGNPALSPSAEASLKTIQAEFRKYKSSCVSQEDLGQILKKCGFPISWKGILFNASGGDKVDSISYEQFARFWRKMSASNHDDASQFAYILTRGLRRYLVPEDFVPLIQDVVDTHPGLGFLKEATEFHSRYVHTVIARIFFCVNRSWSGKITIPELRRSNFLPVLRLLEEEEDINQVTDFFSYEHFYVIYCKFWELDKDHDLFIDREDLSRHNDHAISTRMIDRIFSGAVTRGQAQKEGKMSYTEFVWFLLAEEDKRHPTSIEYWFRCMDLDGDGFLSMYEIEYFYEEQLQRMEQLMIETLPFEDCLCQMLDMIMPDDPTKISLRDLRTCRMTPIFFDTFFNLEKYLEHEQRDPFASQRDVDEDGNEISDWDRFAAEEYELLVAEEGHAEVLDDMGYEDDENSAEMNFEEALEDAAENGKDATAGINKRLNSYESKLSNSYGLKDPVFSSATNG</sequence>
<comment type="caution">
    <text evidence="6">The sequence shown here is derived from an EMBL/GenBank/DDBJ whole genome shotgun (WGS) entry which is preliminary data.</text>
</comment>
<organism evidence="6 7">
    <name type="scientific">Tigriopus californicus</name>
    <name type="common">Marine copepod</name>
    <dbReference type="NCBI Taxonomy" id="6832"/>
    <lineage>
        <taxon>Eukaryota</taxon>
        <taxon>Metazoa</taxon>
        <taxon>Ecdysozoa</taxon>
        <taxon>Arthropoda</taxon>
        <taxon>Crustacea</taxon>
        <taxon>Multicrustacea</taxon>
        <taxon>Hexanauplia</taxon>
        <taxon>Copepoda</taxon>
        <taxon>Harpacticoida</taxon>
        <taxon>Harpacticidae</taxon>
        <taxon>Tigriopus</taxon>
    </lineage>
</organism>
<dbReference type="STRING" id="6832.A0A553NP14"/>
<evidence type="ECO:0000256" key="3">
    <source>
        <dbReference type="ARBA" id="ARBA00093310"/>
    </source>
</evidence>
<dbReference type="InterPro" id="IPR011992">
    <property type="entry name" value="EF-hand-dom_pair"/>
</dbReference>
<dbReference type="EMBL" id="VCGU01000011">
    <property type="protein sequence ID" value="TRY67175.1"/>
    <property type="molecule type" value="Genomic_DNA"/>
</dbReference>
<dbReference type="Pfam" id="PF17958">
    <property type="entry name" value="EF-hand_13"/>
    <property type="match status" value="1"/>
</dbReference>
<dbReference type="Gene3D" id="1.10.238.230">
    <property type="match status" value="1"/>
</dbReference>
<accession>A0A553NP14</accession>
<reference evidence="6 7" key="1">
    <citation type="journal article" date="2018" name="Nat. Ecol. Evol.">
        <title>Genomic signatures of mitonuclear coevolution across populations of Tigriopus californicus.</title>
        <authorList>
            <person name="Barreto F.S."/>
            <person name="Watson E.T."/>
            <person name="Lima T.G."/>
            <person name="Willett C.S."/>
            <person name="Edmands S."/>
            <person name="Li W."/>
            <person name="Burton R.S."/>
        </authorList>
    </citation>
    <scope>NUCLEOTIDE SEQUENCE [LARGE SCALE GENOMIC DNA]</scope>
    <source>
        <strain evidence="6 7">San Diego</strain>
    </source>
</reference>
<feature type="region of interest" description="Disordered" evidence="4">
    <location>
        <begin position="546"/>
        <end position="580"/>
    </location>
</feature>
<dbReference type="Gene3D" id="1.10.238.220">
    <property type="match status" value="1"/>
</dbReference>
<dbReference type="PANTHER" id="PTHR14095">
    <property type="entry name" value="PHOSPHATASE 2A REGULATORY SUBUNIT-RELATED"/>
    <property type="match status" value="1"/>
</dbReference>
<feature type="region of interest" description="Disordered" evidence="4">
    <location>
        <begin position="639"/>
        <end position="684"/>
    </location>
</feature>
<dbReference type="Pfam" id="PF13499">
    <property type="entry name" value="EF-hand_7"/>
    <property type="match status" value="1"/>
</dbReference>
<dbReference type="InterPro" id="IPR048855">
    <property type="entry name" value="P2R3A_B_D_EF-hand"/>
</dbReference>
<dbReference type="PROSITE" id="PS00018">
    <property type="entry name" value="EF_HAND_1"/>
    <property type="match status" value="1"/>
</dbReference>
<evidence type="ECO:0000313" key="6">
    <source>
        <dbReference type="EMBL" id="TRY67175.1"/>
    </source>
</evidence>
<comment type="function">
    <text evidence="3">The B regulatory subunit might modulate substrate selectivity and catalytic activity, and might also direct the localization of the catalytic enzyme to a particular subcellular compartment.</text>
</comment>
<dbReference type="FunFam" id="1.10.238.220:FF:000001">
    <property type="entry name" value="Serine/threonine-protein phosphatase 2A regulatory subunit B'' subunit alpha"/>
    <property type="match status" value="1"/>
</dbReference>
<dbReference type="InterPro" id="IPR041534">
    <property type="entry name" value="EF-hand_13"/>
</dbReference>
<evidence type="ECO:0000256" key="1">
    <source>
        <dbReference type="ARBA" id="ARBA00022723"/>
    </source>
</evidence>
<proteinExistence type="predicted"/>
<dbReference type="PANTHER" id="PTHR14095:SF0">
    <property type="entry name" value="MIP22305P"/>
    <property type="match status" value="1"/>
</dbReference>
<feature type="region of interest" description="Disordered" evidence="4">
    <location>
        <begin position="1"/>
        <end position="36"/>
    </location>
</feature>
<dbReference type="Pfam" id="PF21161">
    <property type="entry name" value="P2R3B_EF-hand"/>
    <property type="match status" value="1"/>
</dbReference>
<feature type="compositionally biased region" description="Low complexity" evidence="4">
    <location>
        <begin position="103"/>
        <end position="123"/>
    </location>
</feature>
<evidence type="ECO:0000313" key="7">
    <source>
        <dbReference type="Proteomes" id="UP000318571"/>
    </source>
</evidence>
<feature type="compositionally biased region" description="Low complexity" evidence="4">
    <location>
        <begin position="383"/>
        <end position="395"/>
    </location>
</feature>
<feature type="region of interest" description="Disordered" evidence="4">
    <location>
        <begin position="77"/>
        <end position="215"/>
    </location>
</feature>
<evidence type="ECO:0000259" key="5">
    <source>
        <dbReference type="PROSITE" id="PS50222"/>
    </source>
</evidence>
<name>A0A553NP14_TIGCA</name>
<feature type="compositionally biased region" description="Low complexity" evidence="4">
    <location>
        <begin position="651"/>
        <end position="683"/>
    </location>
</feature>
<dbReference type="Proteomes" id="UP000318571">
    <property type="component" value="Chromosome 4"/>
</dbReference>
<keyword evidence="7" id="KW-1185">Reference proteome</keyword>
<dbReference type="PROSITE" id="PS50222">
    <property type="entry name" value="EF_HAND_2"/>
    <property type="match status" value="1"/>
</dbReference>
<feature type="compositionally biased region" description="Polar residues" evidence="4">
    <location>
        <begin position="161"/>
        <end position="171"/>
    </location>
</feature>
<feature type="compositionally biased region" description="Polar residues" evidence="4">
    <location>
        <begin position="77"/>
        <end position="94"/>
    </location>
</feature>
<evidence type="ECO:0000256" key="4">
    <source>
        <dbReference type="SAM" id="MobiDB-lite"/>
    </source>
</evidence>
<dbReference type="InterPro" id="IPR002048">
    <property type="entry name" value="EF_hand_dom"/>
</dbReference>
<gene>
    <name evidence="6" type="ORF">TCAL_03082</name>
</gene>
<evidence type="ECO:0000256" key="2">
    <source>
        <dbReference type="ARBA" id="ARBA00022837"/>
    </source>
</evidence>
<dbReference type="GO" id="GO:0005509">
    <property type="term" value="F:calcium ion binding"/>
    <property type="evidence" value="ECO:0007669"/>
    <property type="project" value="InterPro"/>
</dbReference>
<feature type="region of interest" description="Disordered" evidence="4">
    <location>
        <begin position="262"/>
        <end position="395"/>
    </location>
</feature>
<feature type="compositionally biased region" description="Polar residues" evidence="4">
    <location>
        <begin position="137"/>
        <end position="149"/>
    </location>
</feature>
<dbReference type="AlphaFoldDB" id="A0A553NP14"/>